<dbReference type="AlphaFoldDB" id="V6DI72"/>
<organism evidence="3 4">
    <name type="scientific">Candidatus Babela massiliensis</name>
    <dbReference type="NCBI Taxonomy" id="673862"/>
    <lineage>
        <taxon>Bacteria</taxon>
        <taxon>Candidatus Babelota</taxon>
        <taxon>Candidatus Babeliae</taxon>
        <taxon>Candidatus Babeliales</taxon>
        <taxon>Candidatus Babeliaceae</taxon>
        <taxon>Candidatus Babela</taxon>
    </lineage>
</organism>
<dbReference type="RefSeq" id="WP_023792062.1">
    <property type="nucleotide sequence ID" value="NC_023003.1"/>
</dbReference>
<dbReference type="InterPro" id="IPR036047">
    <property type="entry name" value="F-box-like_dom_sf"/>
</dbReference>
<evidence type="ECO:0000259" key="2">
    <source>
        <dbReference type="PROSITE" id="PS00028"/>
    </source>
</evidence>
<dbReference type="InterPro" id="IPR013087">
    <property type="entry name" value="Znf_C2H2_type"/>
</dbReference>
<accession>V6DI72</accession>
<keyword evidence="1" id="KW-1133">Transmembrane helix</keyword>
<dbReference type="STRING" id="673862.BABL1_gene_387"/>
<keyword evidence="1" id="KW-0472">Membrane</keyword>
<keyword evidence="1" id="KW-0812">Transmembrane</keyword>
<dbReference type="SUPFAM" id="SSF81383">
    <property type="entry name" value="F-box domain"/>
    <property type="match status" value="1"/>
</dbReference>
<dbReference type="EMBL" id="HG793133">
    <property type="protein sequence ID" value="CDK30628.1"/>
    <property type="molecule type" value="Genomic_DNA"/>
</dbReference>
<dbReference type="HOGENOM" id="CLU_1902837_0_0_7"/>
<evidence type="ECO:0000313" key="3">
    <source>
        <dbReference type="EMBL" id="CDK30628.1"/>
    </source>
</evidence>
<evidence type="ECO:0000256" key="1">
    <source>
        <dbReference type="SAM" id="Phobius"/>
    </source>
</evidence>
<reference evidence="3 4" key="1">
    <citation type="journal article" date="2015" name="Biol. Direct">
        <title>Babela massiliensis, a representative of a widespread bacterial phylum with unusual adaptations to parasitism in amoebae.</title>
        <authorList>
            <person name="Pagnier I."/>
            <person name="Yutin N."/>
            <person name="Croce O."/>
            <person name="Makarova K.S."/>
            <person name="Wolf Y.I."/>
            <person name="Benamar S."/>
            <person name="Raoult D."/>
            <person name="Koonin E.V."/>
            <person name="La Scola B."/>
        </authorList>
    </citation>
    <scope>NUCLEOTIDE SEQUENCE [LARGE SCALE GENOMIC DNA]</scope>
    <source>
        <strain evidence="4">BABL1</strain>
    </source>
</reference>
<evidence type="ECO:0000313" key="4">
    <source>
        <dbReference type="Proteomes" id="UP000018769"/>
    </source>
</evidence>
<dbReference type="KEGG" id="dpb:BABL1_gene_387"/>
<dbReference type="Proteomes" id="UP000018769">
    <property type="component" value="Chromosome I"/>
</dbReference>
<name>V6DI72_9BACT</name>
<dbReference type="Gene3D" id="1.20.1280.50">
    <property type="match status" value="1"/>
</dbReference>
<keyword evidence="4" id="KW-1185">Reference proteome</keyword>
<gene>
    <name evidence="3" type="ORF">BABL1_gene_387</name>
</gene>
<dbReference type="PROSITE" id="PS00028">
    <property type="entry name" value="ZINC_FINGER_C2H2_1"/>
    <property type="match status" value="1"/>
</dbReference>
<proteinExistence type="predicted"/>
<sequence>MKNKLVIFFSSVWIFNLNPMHKDNSIDQFNEVNFDHLPREVKLHIFQYITGRYNLDQIDSAINILSRVNREFRSLTIQDPELYLINRIKKDLIKCNYNCGLLFTSHQKQKEHEIIHYKINIFMIIVMVVVMTL</sequence>
<feature type="transmembrane region" description="Helical" evidence="1">
    <location>
        <begin position="115"/>
        <end position="132"/>
    </location>
</feature>
<feature type="domain" description="C2H2-type" evidence="2">
    <location>
        <begin position="95"/>
        <end position="116"/>
    </location>
</feature>
<dbReference type="eggNOG" id="COG0457">
    <property type="taxonomic scope" value="Bacteria"/>
</dbReference>
<protein>
    <submittedName>
        <fullName evidence="3">F-box domain containing protein</fullName>
    </submittedName>
</protein>